<comment type="caution">
    <text evidence="1">The sequence shown here is derived from an EMBL/GenBank/DDBJ whole genome shotgun (WGS) entry which is preliminary data.</text>
</comment>
<reference evidence="1 2" key="1">
    <citation type="submission" date="2018-03" db="EMBL/GenBank/DDBJ databases">
        <title>Genomic Encyclopedia of Archaeal and Bacterial Type Strains, Phase II (KMG-II): from individual species to whole genera.</title>
        <authorList>
            <person name="Goeker M."/>
        </authorList>
    </citation>
    <scope>NUCLEOTIDE SEQUENCE [LARGE SCALE GENOMIC DNA]</scope>
    <source>
        <strain evidence="1 2">DSM 28354</strain>
    </source>
</reference>
<dbReference type="Proteomes" id="UP000238375">
    <property type="component" value="Unassembled WGS sequence"/>
</dbReference>
<gene>
    <name evidence="1" type="ORF">CLV58_11944</name>
</gene>
<evidence type="ECO:0000313" key="2">
    <source>
        <dbReference type="Proteomes" id="UP000238375"/>
    </source>
</evidence>
<accession>A0A2T0SKG1</accession>
<dbReference type="EMBL" id="PVTE01000019">
    <property type="protein sequence ID" value="PRY33894.1"/>
    <property type="molecule type" value="Genomic_DNA"/>
</dbReference>
<protein>
    <submittedName>
        <fullName evidence="1">Uncharacterized protein</fullName>
    </submittedName>
</protein>
<dbReference type="AlphaFoldDB" id="A0A2T0SKG1"/>
<proteinExistence type="predicted"/>
<evidence type="ECO:0000313" key="1">
    <source>
        <dbReference type="EMBL" id="PRY33894.1"/>
    </source>
</evidence>
<keyword evidence="2" id="KW-1185">Reference proteome</keyword>
<organism evidence="1 2">
    <name type="scientific">Spirosoma oryzae</name>
    <dbReference type="NCBI Taxonomy" id="1469603"/>
    <lineage>
        <taxon>Bacteria</taxon>
        <taxon>Pseudomonadati</taxon>
        <taxon>Bacteroidota</taxon>
        <taxon>Cytophagia</taxon>
        <taxon>Cytophagales</taxon>
        <taxon>Cytophagaceae</taxon>
        <taxon>Spirosoma</taxon>
    </lineage>
</organism>
<sequence length="133" mass="15613">MTMKNVSYESMKAEHAWMVVSDQLQQRNNMLGRSISHLERFPAETRMAGRLTILRYHLKMSLRQLTQSVHQPTQATADAQILARQWQHVHQLFFLLRQIDTELGRALDESLTLRHWQDAQNARVYRSALVCLN</sequence>
<name>A0A2T0SKG1_9BACT</name>